<gene>
    <name evidence="2" type="ORF">VR44_04470</name>
</gene>
<accession>A0A0F4JVX5</accession>
<proteinExistence type="predicted"/>
<sequence>MRQSPGASSVSALRRAKTSSAESRRIRPYWSRSSSSTGRPPSASSSAASWLARVTNRVFIQRNQMPMTGRTSTATPKVTVSQVPCWISIRPRLPTRTK</sequence>
<organism evidence="2 3">
    <name type="scientific">Streptomyces katrae</name>
    <dbReference type="NCBI Taxonomy" id="68223"/>
    <lineage>
        <taxon>Bacteria</taxon>
        <taxon>Bacillati</taxon>
        <taxon>Actinomycetota</taxon>
        <taxon>Actinomycetes</taxon>
        <taxon>Kitasatosporales</taxon>
        <taxon>Streptomycetaceae</taxon>
        <taxon>Streptomyces</taxon>
    </lineage>
</organism>
<dbReference type="AlphaFoldDB" id="A0A0F4JVX5"/>
<evidence type="ECO:0000313" key="3">
    <source>
        <dbReference type="Proteomes" id="UP000033551"/>
    </source>
</evidence>
<feature type="compositionally biased region" description="Polar residues" evidence="1">
    <location>
        <begin position="1"/>
        <end position="11"/>
    </location>
</feature>
<feature type="compositionally biased region" description="Low complexity" evidence="1">
    <location>
        <begin position="28"/>
        <end position="48"/>
    </location>
</feature>
<name>A0A0F4JVX5_9ACTN</name>
<evidence type="ECO:0000256" key="1">
    <source>
        <dbReference type="SAM" id="MobiDB-lite"/>
    </source>
</evidence>
<reference evidence="2 3" key="1">
    <citation type="submission" date="2015-02" db="EMBL/GenBank/DDBJ databases">
        <authorList>
            <person name="Ju K.-S."/>
            <person name="Doroghazi J.R."/>
            <person name="Metcalf W."/>
        </authorList>
    </citation>
    <scope>NUCLEOTIDE SEQUENCE [LARGE SCALE GENOMIC DNA]</scope>
    <source>
        <strain evidence="2 3">NRRL ISP-5550</strain>
    </source>
</reference>
<dbReference type="EMBL" id="JZWV01000083">
    <property type="protein sequence ID" value="KJY37979.1"/>
    <property type="molecule type" value="Genomic_DNA"/>
</dbReference>
<evidence type="ECO:0000313" key="2">
    <source>
        <dbReference type="EMBL" id="KJY37979.1"/>
    </source>
</evidence>
<feature type="region of interest" description="Disordered" evidence="1">
    <location>
        <begin position="1"/>
        <end position="48"/>
    </location>
</feature>
<dbReference type="Proteomes" id="UP000033551">
    <property type="component" value="Unassembled WGS sequence"/>
</dbReference>
<keyword evidence="3" id="KW-1185">Reference proteome</keyword>
<protein>
    <submittedName>
        <fullName evidence="2">Uncharacterized protein</fullName>
    </submittedName>
</protein>
<comment type="caution">
    <text evidence="2">The sequence shown here is derived from an EMBL/GenBank/DDBJ whole genome shotgun (WGS) entry which is preliminary data.</text>
</comment>